<dbReference type="EMBL" id="CM037615">
    <property type="protein sequence ID" value="KAH8013458.1"/>
    <property type="molecule type" value="Genomic_DNA"/>
</dbReference>
<proteinExistence type="predicted"/>
<protein>
    <submittedName>
        <fullName evidence="1">Uncharacterized protein</fullName>
    </submittedName>
</protein>
<dbReference type="Proteomes" id="UP000827872">
    <property type="component" value="Linkage Group LG02"/>
</dbReference>
<evidence type="ECO:0000313" key="1">
    <source>
        <dbReference type="EMBL" id="KAH8013458.1"/>
    </source>
</evidence>
<comment type="caution">
    <text evidence="1">The sequence shown here is derived from an EMBL/GenBank/DDBJ whole genome shotgun (WGS) entry which is preliminary data.</text>
</comment>
<reference evidence="1" key="1">
    <citation type="submission" date="2021-08" db="EMBL/GenBank/DDBJ databases">
        <title>The first chromosome-level gecko genome reveals the dynamic sex chromosomes of Neotropical dwarf geckos (Sphaerodactylidae: Sphaerodactylus).</title>
        <authorList>
            <person name="Pinto B.J."/>
            <person name="Keating S.E."/>
            <person name="Gamble T."/>
        </authorList>
    </citation>
    <scope>NUCLEOTIDE SEQUENCE</scope>
    <source>
        <strain evidence="1">TG3544</strain>
    </source>
</reference>
<evidence type="ECO:0000313" key="2">
    <source>
        <dbReference type="Proteomes" id="UP000827872"/>
    </source>
</evidence>
<organism evidence="1 2">
    <name type="scientific">Sphaerodactylus townsendi</name>
    <dbReference type="NCBI Taxonomy" id="933632"/>
    <lineage>
        <taxon>Eukaryota</taxon>
        <taxon>Metazoa</taxon>
        <taxon>Chordata</taxon>
        <taxon>Craniata</taxon>
        <taxon>Vertebrata</taxon>
        <taxon>Euteleostomi</taxon>
        <taxon>Lepidosauria</taxon>
        <taxon>Squamata</taxon>
        <taxon>Bifurcata</taxon>
        <taxon>Gekkota</taxon>
        <taxon>Sphaerodactylidae</taxon>
        <taxon>Sphaerodactylus</taxon>
    </lineage>
</organism>
<keyword evidence="2" id="KW-1185">Reference proteome</keyword>
<sequence length="280" mass="31638">MEYHHQLRGVRGGAEHSKGGWKDKRKKYQIAGEEVGSRVSQEQPHLVVRRTGPLVGDVASVLRLRKTPRIMVETPGLRLPKGMLHNPFVLTEGKHVHINICQELPFLEICVGADLLKMSKEDFVQICGPADGIRLFNAIKGRNVRPKMTVYVCQEPEQNQSHLHQKRENGEGNLCVYHAIFLEELTTLELMEKIANLYSISPQQINRIYRQGPTGIHVLVSNEQEQPKLERTRKENSLIGTSLFLECSKEKQKHCDENKQALTVAAWPSDPMAGWSGVVA</sequence>
<name>A0ACB8G165_9SAUR</name>
<accession>A0ACB8G165</accession>
<gene>
    <name evidence="1" type="ORF">K3G42_019240</name>
</gene>